<protein>
    <submittedName>
        <fullName evidence="1">Uncharacterized protein</fullName>
    </submittedName>
</protein>
<evidence type="ECO:0000313" key="2">
    <source>
        <dbReference type="Proteomes" id="UP001334084"/>
    </source>
</evidence>
<name>A0AAX4J830_9MICR</name>
<dbReference type="EMBL" id="CP142726">
    <property type="protein sequence ID" value="WUR02065.1"/>
    <property type="molecule type" value="Genomic_DNA"/>
</dbReference>
<dbReference type="GeneID" id="90539872"/>
<gene>
    <name evidence="1" type="ORF">VNE69_01007</name>
</gene>
<dbReference type="AlphaFoldDB" id="A0AAX4J830"/>
<dbReference type="RefSeq" id="XP_065328210.1">
    <property type="nucleotide sequence ID" value="XM_065472138.1"/>
</dbReference>
<organism evidence="1 2">
    <name type="scientific">Vairimorpha necatrix</name>
    <dbReference type="NCBI Taxonomy" id="6039"/>
    <lineage>
        <taxon>Eukaryota</taxon>
        <taxon>Fungi</taxon>
        <taxon>Fungi incertae sedis</taxon>
        <taxon>Microsporidia</taxon>
        <taxon>Nosematidae</taxon>
        <taxon>Vairimorpha</taxon>
    </lineage>
</organism>
<keyword evidence="2" id="KW-1185">Reference proteome</keyword>
<accession>A0AAX4J830</accession>
<proteinExistence type="predicted"/>
<evidence type="ECO:0000313" key="1">
    <source>
        <dbReference type="EMBL" id="WUR02065.1"/>
    </source>
</evidence>
<dbReference type="KEGG" id="vnx:VNE69_01007"/>
<sequence>MTLFFDIIYATQLFIVEDKDKYKREGHFQPNISYGLYICDDISPYEELEKILYTNNTDTFLISEMDLLELENILSHLEEDPTSTSEIRSSIENVASVVFSNATQEANFTETNKSCSDGPSNIKALNTIKYYENSLSPKVFMNCRKKISEIKKQQNLMIDAIKYSCKTTKNNIQDNFIILAYNKKIYKFFEYIRNLHRVQFPKIYDQLKTFEVPPGIYSLILEFLDIFKDFNIIFETKVNYGNLKKYSINTKNQITSYNINIMSIFKFIPIFEAFKYIESEAISFPNNNIEYYRNIRKVLYLIKRKLDIVYKRSCKCIHFYNKINQVLNKNSKE</sequence>
<reference evidence="1" key="1">
    <citation type="journal article" date="2024" name="BMC Genomics">
        <title>Functional annotation of a divergent genome using sequence and structure-based similarity.</title>
        <authorList>
            <person name="Svedberg D."/>
            <person name="Winiger R.R."/>
            <person name="Berg A."/>
            <person name="Sharma H."/>
            <person name="Tellgren-Roth C."/>
            <person name="Debrunner-Vossbrinck B.A."/>
            <person name="Vossbrinck C.R."/>
            <person name="Barandun J."/>
        </authorList>
    </citation>
    <scope>NUCLEOTIDE SEQUENCE</scope>
    <source>
        <strain evidence="1">Illinois isolate</strain>
    </source>
</reference>
<dbReference type="Proteomes" id="UP001334084">
    <property type="component" value="Chromosome 1"/>
</dbReference>